<feature type="region of interest" description="Disordered" evidence="3">
    <location>
        <begin position="462"/>
        <end position="594"/>
    </location>
</feature>
<feature type="compositionally biased region" description="Polar residues" evidence="3">
    <location>
        <begin position="853"/>
        <end position="870"/>
    </location>
</feature>
<keyword evidence="5" id="KW-1185">Reference proteome</keyword>
<evidence type="ECO:0000256" key="1">
    <source>
        <dbReference type="ARBA" id="ARBA00023054"/>
    </source>
</evidence>
<feature type="region of interest" description="Disordered" evidence="3">
    <location>
        <begin position="772"/>
        <end position="808"/>
    </location>
</feature>
<feature type="region of interest" description="Disordered" evidence="3">
    <location>
        <begin position="714"/>
        <end position="760"/>
    </location>
</feature>
<feature type="coiled-coil region" evidence="2">
    <location>
        <begin position="1031"/>
        <end position="1058"/>
    </location>
</feature>
<reference evidence="4 5" key="1">
    <citation type="submission" date="2024-06" db="EMBL/GenBank/DDBJ databases">
        <authorList>
            <person name="Pan Q."/>
            <person name="Wen M."/>
            <person name="Jouanno E."/>
            <person name="Zahm M."/>
            <person name="Klopp C."/>
            <person name="Cabau C."/>
            <person name="Louis A."/>
            <person name="Berthelot C."/>
            <person name="Parey E."/>
            <person name="Roest Crollius H."/>
            <person name="Montfort J."/>
            <person name="Robinson-Rechavi M."/>
            <person name="Bouchez O."/>
            <person name="Lampietro C."/>
            <person name="Lopez Roques C."/>
            <person name="Donnadieu C."/>
            <person name="Postlethwait J."/>
            <person name="Bobe J."/>
            <person name="Verreycken H."/>
            <person name="Guiguen Y."/>
        </authorList>
    </citation>
    <scope>NUCLEOTIDE SEQUENCE [LARGE SCALE GENOMIC DNA]</scope>
    <source>
        <strain evidence="4">Up_M1</strain>
        <tissue evidence="4">Testis</tissue>
    </source>
</reference>
<feature type="compositionally biased region" description="Polar residues" evidence="3">
    <location>
        <begin position="245"/>
        <end position="280"/>
    </location>
</feature>
<feature type="compositionally biased region" description="Low complexity" evidence="3">
    <location>
        <begin position="720"/>
        <end position="733"/>
    </location>
</feature>
<feature type="compositionally biased region" description="Polar residues" evidence="3">
    <location>
        <begin position="516"/>
        <end position="535"/>
    </location>
</feature>
<proteinExistence type="predicted"/>
<feature type="compositionally biased region" description="Polar residues" evidence="3">
    <location>
        <begin position="293"/>
        <end position="307"/>
    </location>
</feature>
<comment type="caution">
    <text evidence="4">The sequence shown here is derived from an EMBL/GenBank/DDBJ whole genome shotgun (WGS) entry which is preliminary data.</text>
</comment>
<feature type="region of interest" description="Disordered" evidence="3">
    <location>
        <begin position="936"/>
        <end position="1027"/>
    </location>
</feature>
<feature type="compositionally biased region" description="Basic and acidic residues" evidence="3">
    <location>
        <begin position="773"/>
        <end position="790"/>
    </location>
</feature>
<evidence type="ECO:0000313" key="4">
    <source>
        <dbReference type="EMBL" id="KAL0994933.1"/>
    </source>
</evidence>
<evidence type="ECO:0008006" key="6">
    <source>
        <dbReference type="Google" id="ProtNLM"/>
    </source>
</evidence>
<feature type="region of interest" description="Disordered" evidence="3">
    <location>
        <begin position="90"/>
        <end position="213"/>
    </location>
</feature>
<feature type="compositionally biased region" description="Low complexity" evidence="3">
    <location>
        <begin position="463"/>
        <end position="479"/>
    </location>
</feature>
<keyword evidence="1 2" id="KW-0175">Coiled coil</keyword>
<feature type="region of interest" description="Disordered" evidence="3">
    <location>
        <begin position="853"/>
        <end position="890"/>
    </location>
</feature>
<dbReference type="Proteomes" id="UP001557470">
    <property type="component" value="Unassembled WGS sequence"/>
</dbReference>
<name>A0ABD0X6R6_UMBPY</name>
<feature type="compositionally biased region" description="Low complexity" evidence="3">
    <location>
        <begin position="122"/>
        <end position="136"/>
    </location>
</feature>
<feature type="region of interest" description="Disordered" evidence="3">
    <location>
        <begin position="1"/>
        <end position="66"/>
    </location>
</feature>
<feature type="compositionally biased region" description="Polar residues" evidence="3">
    <location>
        <begin position="987"/>
        <end position="996"/>
    </location>
</feature>
<dbReference type="InterPro" id="IPR051293">
    <property type="entry name" value="MTUS1/CCDC69"/>
</dbReference>
<feature type="region of interest" description="Disordered" evidence="3">
    <location>
        <begin position="243"/>
        <end position="309"/>
    </location>
</feature>
<feature type="compositionally biased region" description="Low complexity" evidence="3">
    <location>
        <begin position="658"/>
        <end position="675"/>
    </location>
</feature>
<feature type="compositionally biased region" description="Basic and acidic residues" evidence="3">
    <location>
        <begin position="137"/>
        <end position="213"/>
    </location>
</feature>
<evidence type="ECO:0000256" key="3">
    <source>
        <dbReference type="SAM" id="MobiDB-lite"/>
    </source>
</evidence>
<feature type="compositionally biased region" description="Low complexity" evidence="3">
    <location>
        <begin position="873"/>
        <end position="890"/>
    </location>
</feature>
<evidence type="ECO:0000313" key="5">
    <source>
        <dbReference type="Proteomes" id="UP001557470"/>
    </source>
</evidence>
<dbReference type="EMBL" id="JAGEUA010000003">
    <property type="protein sequence ID" value="KAL0994933.1"/>
    <property type="molecule type" value="Genomic_DNA"/>
</dbReference>
<feature type="compositionally biased region" description="Polar residues" evidence="3">
    <location>
        <begin position="551"/>
        <end position="566"/>
    </location>
</feature>
<feature type="region of interest" description="Disordered" evidence="3">
    <location>
        <begin position="424"/>
        <end position="449"/>
    </location>
</feature>
<feature type="compositionally biased region" description="Polar residues" evidence="3">
    <location>
        <begin position="791"/>
        <end position="801"/>
    </location>
</feature>
<dbReference type="AlphaFoldDB" id="A0ABD0X6R6"/>
<sequence>MSVSTGLQSQCVSGRAIKNDNSKSQLHLPSTGDANANKLALTRKDEGQTGEVIGNTIDDHASNPLPPLVARREAQDKLMIWGMAEQCVDPDLQGFEGNEEKEEEEEYGGEDSKGGGDEGLMSISSSSTASSVSVSVHRNDNERNNTEREMEQDIGAEREGTGRMEKIRENEKGVLLHSSDDHDCGALRSERGKERRGEQSERGERGSLEEARSLSENNVFDASLSVSAMSFLCSRLDDALDASGHPQTTASLSCAPDPNTNPDPKSNYNPNAKSYITTSAIIPGQCKKRAPSVDQNRNSTASKSQETPDLELHQYQRSPDQNVHHLNPDASSKVNELLCDQSVTHEQRTNHNVFTQRHNVRCFQANKSQQCSDGRMGLRMTEGEKERVPLPRRQQLVRPLCQSEPGKGNSLAEPIARWQTYPSQCTDADSKDTGHGGVSNRHTQDTLEINNAKVNSQFRLHTSYQPSSSPGPHQSSPASCPAQRETRPLGKQGNCAGQTSSPSSPSSSLERRRQYEAQSQFTYRRSTCFSPNQRATEPHCPSQVSPPSPLSTPQGSPRRQLQQPMSPSRIITGAARYPHGTGSSGLKPPLRSMIMSGIPKPRIQHHKVPNSPPTCPPKPKGVRPKIITYIRKGPQLKPQASDGPYQVSSLPSRLSAYTHSPSTNTPHTHPSGPNTQPCGAPESKSGAVLSASNLLYDKYRQEMQRKRLLHPGLMGTGLCPPGHTHTVPPTHTHSSSHTHTHAGPNNHTHSYTAPPKLGSKTESFYGQMVEKYLPTEKGRSKGNLGREDPSGSRTASQATQGDGSGILLHTGTELRPQLGLGAVARANPRCVTTTKTKMIGQGQRAALGFSQPVQSVSPATNRNGQENTGDQLRPSTHPAPSPASTHTSRTLLHKSGLTGLRAPGFTSVRLPPGAPGAAASQTSAHVLVYVMTKGPTPPLQTPTLGGRPPHYRSRSLQPPSTPALPRRYLPAQPSGSPVGVRKESQRSSEITRSLPSSPKRLAVVPPKPQSPVFSRQRPAAGSFPPVSPRRVQRLQSRCDNQEEQLTTLRQELKTATLGTTSLHHHYPALLCTE</sequence>
<accession>A0ABD0X6R6</accession>
<feature type="region of interest" description="Disordered" evidence="3">
    <location>
        <begin position="655"/>
        <end position="686"/>
    </location>
</feature>
<feature type="compositionally biased region" description="Polar residues" evidence="3">
    <location>
        <begin position="1"/>
        <end position="12"/>
    </location>
</feature>
<organism evidence="4 5">
    <name type="scientific">Umbra pygmaea</name>
    <name type="common">Eastern mudminnow</name>
    <dbReference type="NCBI Taxonomy" id="75934"/>
    <lineage>
        <taxon>Eukaryota</taxon>
        <taxon>Metazoa</taxon>
        <taxon>Chordata</taxon>
        <taxon>Craniata</taxon>
        <taxon>Vertebrata</taxon>
        <taxon>Euteleostomi</taxon>
        <taxon>Actinopterygii</taxon>
        <taxon>Neopterygii</taxon>
        <taxon>Teleostei</taxon>
        <taxon>Protacanthopterygii</taxon>
        <taxon>Esociformes</taxon>
        <taxon>Umbridae</taxon>
        <taxon>Umbra</taxon>
    </lineage>
</organism>
<gene>
    <name evidence="4" type="ORF">UPYG_G00129580</name>
</gene>
<dbReference type="PANTHER" id="PTHR24200:SF14">
    <property type="entry name" value="MICROTUBULE-ASSOCIATED TUMOR SUPPRESSOR CANDIDATE 2"/>
    <property type="match status" value="1"/>
</dbReference>
<dbReference type="PANTHER" id="PTHR24200">
    <property type="entry name" value="TOUCAN, ISOFORM A"/>
    <property type="match status" value="1"/>
</dbReference>
<protein>
    <recommendedName>
        <fullName evidence="6">Microtubule-associated tumor suppressor candidate 2-like</fullName>
    </recommendedName>
</protein>
<feature type="compositionally biased region" description="Polar residues" evidence="3">
    <location>
        <begin position="22"/>
        <end position="34"/>
    </location>
</feature>
<evidence type="ECO:0000256" key="2">
    <source>
        <dbReference type="SAM" id="Coils"/>
    </source>
</evidence>
<feature type="compositionally biased region" description="Acidic residues" evidence="3">
    <location>
        <begin position="97"/>
        <end position="109"/>
    </location>
</feature>